<accession>A0A0H5LZJ8</accession>
<protein>
    <submittedName>
        <fullName evidence="2">Protein of uncharacterized function (DUF2946)</fullName>
    </submittedName>
</protein>
<organism evidence="2 3">
    <name type="scientific">Yersinia intermedia</name>
    <dbReference type="NCBI Taxonomy" id="631"/>
    <lineage>
        <taxon>Bacteria</taxon>
        <taxon>Pseudomonadati</taxon>
        <taxon>Pseudomonadota</taxon>
        <taxon>Gammaproteobacteria</taxon>
        <taxon>Enterobacterales</taxon>
        <taxon>Yersiniaceae</taxon>
        <taxon>Yersinia</taxon>
    </lineage>
</organism>
<dbReference type="Proteomes" id="UP000043316">
    <property type="component" value="Unassembled WGS sequence"/>
</dbReference>
<proteinExistence type="predicted"/>
<dbReference type="AlphaFoldDB" id="A0A0H5LZJ8"/>
<evidence type="ECO:0000313" key="2">
    <source>
        <dbReference type="EMBL" id="CRY56609.1"/>
    </source>
</evidence>
<gene>
    <name evidence="2" type="ORF">ERS008476_03653</name>
</gene>
<reference evidence="3" key="1">
    <citation type="submission" date="2015-03" db="EMBL/GenBank/DDBJ databases">
        <authorList>
            <consortium name="Pathogen Informatics"/>
        </authorList>
    </citation>
    <scope>NUCLEOTIDE SEQUENCE [LARGE SCALE GENOMIC DNA]</scope>
    <source>
        <strain evidence="3">R148</strain>
    </source>
</reference>
<evidence type="ECO:0000313" key="3">
    <source>
        <dbReference type="Proteomes" id="UP000043316"/>
    </source>
</evidence>
<name>A0A0H5LZJ8_YERIN</name>
<dbReference type="EMBL" id="CWJI01000015">
    <property type="protein sequence ID" value="CRY56609.1"/>
    <property type="molecule type" value="Genomic_DNA"/>
</dbReference>
<evidence type="ECO:0000256" key="1">
    <source>
        <dbReference type="SAM" id="MobiDB-lite"/>
    </source>
</evidence>
<sequence>MLFIAPVISVSLAISNEQNTSAITMVDCAMADGVMTDDIKTDRVVADHEMATYSHHGGGHDGPPDGAHSQAKTTNTDEHGRHHDSMMMNHAACGYCVLLTHLPLLNTAFKADIRSALLLAEPSPPRLIQTQVVNDRYCECQPRAPPTFYS</sequence>
<dbReference type="RefSeq" id="WP_080995255.1">
    <property type="nucleotide sequence ID" value="NZ_CWJI01000015.1"/>
</dbReference>
<feature type="region of interest" description="Disordered" evidence="1">
    <location>
        <begin position="52"/>
        <end position="83"/>
    </location>
</feature>
<dbReference type="InterPro" id="IPR021333">
    <property type="entry name" value="DUF2946"/>
</dbReference>
<dbReference type="Pfam" id="PF11162">
    <property type="entry name" value="DUF2946"/>
    <property type="match status" value="1"/>
</dbReference>